<dbReference type="Proteomes" id="UP000542125">
    <property type="component" value="Unassembled WGS sequence"/>
</dbReference>
<dbReference type="RefSeq" id="WP_179587410.1">
    <property type="nucleotide sequence ID" value="NZ_JACBYR010000001.1"/>
</dbReference>
<dbReference type="AlphaFoldDB" id="A0A7Y9IVB4"/>
<dbReference type="PANTHER" id="PTHR42928">
    <property type="entry name" value="TRICARBOXYLATE-BINDING PROTEIN"/>
    <property type="match status" value="1"/>
</dbReference>
<evidence type="ECO:0000256" key="1">
    <source>
        <dbReference type="ARBA" id="ARBA00006987"/>
    </source>
</evidence>
<organism evidence="3 4">
    <name type="scientific">Pigmentiphaga litoralis</name>
    <dbReference type="NCBI Taxonomy" id="516702"/>
    <lineage>
        <taxon>Bacteria</taxon>
        <taxon>Pseudomonadati</taxon>
        <taxon>Pseudomonadota</taxon>
        <taxon>Betaproteobacteria</taxon>
        <taxon>Burkholderiales</taxon>
        <taxon>Alcaligenaceae</taxon>
        <taxon>Pigmentiphaga</taxon>
    </lineage>
</organism>
<feature type="chain" id="PRO_5030649083" evidence="2">
    <location>
        <begin position="38"/>
        <end position="336"/>
    </location>
</feature>
<proteinExistence type="inferred from homology"/>
<evidence type="ECO:0000313" key="3">
    <source>
        <dbReference type="EMBL" id="NYE83628.1"/>
    </source>
</evidence>
<feature type="signal peptide" evidence="2">
    <location>
        <begin position="1"/>
        <end position="37"/>
    </location>
</feature>
<evidence type="ECO:0000313" key="4">
    <source>
        <dbReference type="Proteomes" id="UP000542125"/>
    </source>
</evidence>
<dbReference type="Gene3D" id="3.40.190.150">
    <property type="entry name" value="Bordetella uptake gene, domain 1"/>
    <property type="match status" value="1"/>
</dbReference>
<keyword evidence="4" id="KW-1185">Reference proteome</keyword>
<dbReference type="SUPFAM" id="SSF53850">
    <property type="entry name" value="Periplasmic binding protein-like II"/>
    <property type="match status" value="1"/>
</dbReference>
<dbReference type="InterPro" id="IPR042100">
    <property type="entry name" value="Bug_dom1"/>
</dbReference>
<comment type="caution">
    <text evidence="3">The sequence shown here is derived from an EMBL/GenBank/DDBJ whole genome shotgun (WGS) entry which is preliminary data.</text>
</comment>
<dbReference type="PIRSF" id="PIRSF017082">
    <property type="entry name" value="YflP"/>
    <property type="match status" value="1"/>
</dbReference>
<keyword evidence="2" id="KW-0732">Signal</keyword>
<name>A0A7Y9IVB4_9BURK</name>
<protein>
    <submittedName>
        <fullName evidence="3">Tripartite-type tricarboxylate transporter receptor subunit TctC</fullName>
    </submittedName>
</protein>
<dbReference type="EMBL" id="JACBYR010000001">
    <property type="protein sequence ID" value="NYE83628.1"/>
    <property type="molecule type" value="Genomic_DNA"/>
</dbReference>
<dbReference type="PROSITE" id="PS51318">
    <property type="entry name" value="TAT"/>
    <property type="match status" value="1"/>
</dbReference>
<dbReference type="InterPro" id="IPR005064">
    <property type="entry name" value="BUG"/>
</dbReference>
<gene>
    <name evidence="3" type="ORF">FHW18_002899</name>
</gene>
<accession>A0A7Y9IVB4</accession>
<comment type="similarity">
    <text evidence="1">Belongs to the UPF0065 (bug) family.</text>
</comment>
<dbReference type="PANTHER" id="PTHR42928:SF5">
    <property type="entry name" value="BLR1237 PROTEIN"/>
    <property type="match status" value="1"/>
</dbReference>
<evidence type="ECO:0000256" key="2">
    <source>
        <dbReference type="SAM" id="SignalP"/>
    </source>
</evidence>
<sequence length="336" mass="35014">MTSFFSKRRAFHAAALSATGLAVFAATALGVSSTAHAQAYPTKPIRMVLGYPAGSGIDAVARQVAARLEKEAGQTVVVDNRAGALGNIAADMVAKSPADGYTILFTPNSTHAANIHLFKKLPFDPVKDFQPVGTVASLGFVLLTNPEARPYKTVADLTATLKREPGKYSWGSGNATGQVAGELYKTLAGVDAVNVPYKGVPQAMTDLIGGRIDFLFADATLAIPQLKGGRVRALAVTGKTRPTSLPDVPTMAEAGVPGYDLSGWFGIFLPANAPAPVLASLTGWLNTVTRDPAIAEFMRSIGAEPLPGGPADLATLVRTDTEKWGKIIRAAGITAE</sequence>
<dbReference type="CDD" id="cd13578">
    <property type="entry name" value="PBP2_Bug27"/>
    <property type="match status" value="1"/>
</dbReference>
<keyword evidence="3" id="KW-0675">Receptor</keyword>
<dbReference type="InterPro" id="IPR006311">
    <property type="entry name" value="TAT_signal"/>
</dbReference>
<reference evidence="3 4" key="1">
    <citation type="submission" date="2020-07" db="EMBL/GenBank/DDBJ databases">
        <title>Genomic Encyclopedia of Type Strains, Phase IV (KMG-V): Genome sequencing to study the core and pangenomes of soil and plant-associated prokaryotes.</title>
        <authorList>
            <person name="Whitman W."/>
        </authorList>
    </citation>
    <scope>NUCLEOTIDE SEQUENCE [LARGE SCALE GENOMIC DNA]</scope>
    <source>
        <strain evidence="3 4">SAS40</strain>
    </source>
</reference>
<dbReference type="Gene3D" id="3.40.190.10">
    <property type="entry name" value="Periplasmic binding protein-like II"/>
    <property type="match status" value="1"/>
</dbReference>
<dbReference type="Pfam" id="PF03401">
    <property type="entry name" value="TctC"/>
    <property type="match status" value="1"/>
</dbReference>